<dbReference type="PANTHER" id="PTHR39166">
    <property type="entry name" value="BLL1166 PROTEIN"/>
    <property type="match status" value="1"/>
</dbReference>
<accession>A0A1G4AYT3</accession>
<proteinExistence type="predicted"/>
<dbReference type="RefSeq" id="XP_022471355.1">
    <property type="nucleotide sequence ID" value="XM_022622158.1"/>
</dbReference>
<dbReference type="PANTHER" id="PTHR39166:SF1">
    <property type="entry name" value="BLL1166 PROTEIN"/>
    <property type="match status" value="1"/>
</dbReference>
<sequence length="223" mass="24890">MPALNPARLPLGEQLTLLRTVLETNQTLVKVLSLATTLNLPNWYLAGGAVSQTIWNHVSSLPPTTGIADYDLVYHDASDLSYAAEDAVIRRGKQIFADISGEVEIRNQARVHLWYEAKFGAPCPRHESTEAGIDTWISTSAMIGVRVEGDGKWRVYAPRGLSEYFAMVVRPNPTIGVRDAYEAKARRWLAIWKDLKVMPWTGSEVPLRFDAVEEDQQKGDSTH</sequence>
<keyword evidence="2" id="KW-1185">Reference proteome</keyword>
<protein>
    <submittedName>
        <fullName evidence="1">Uncharacterized protein</fullName>
    </submittedName>
</protein>
<name>A0A1G4AYT3_9PEZI</name>
<dbReference type="EMBL" id="MJBS01000105">
    <property type="protein sequence ID" value="OHE94192.1"/>
    <property type="molecule type" value="Genomic_DNA"/>
</dbReference>
<comment type="caution">
    <text evidence="1">The sequence shown here is derived from an EMBL/GenBank/DDBJ whole genome shotgun (WGS) entry which is preliminary data.</text>
</comment>
<dbReference type="AlphaFoldDB" id="A0A1G4AYT3"/>
<organism evidence="1 2">
    <name type="scientific">Colletotrichum orchidophilum</name>
    <dbReference type="NCBI Taxonomy" id="1209926"/>
    <lineage>
        <taxon>Eukaryota</taxon>
        <taxon>Fungi</taxon>
        <taxon>Dikarya</taxon>
        <taxon>Ascomycota</taxon>
        <taxon>Pezizomycotina</taxon>
        <taxon>Sordariomycetes</taxon>
        <taxon>Hypocreomycetidae</taxon>
        <taxon>Glomerellales</taxon>
        <taxon>Glomerellaceae</taxon>
        <taxon>Colletotrichum</taxon>
    </lineage>
</organism>
<dbReference type="Proteomes" id="UP000176998">
    <property type="component" value="Unassembled WGS sequence"/>
</dbReference>
<evidence type="ECO:0000313" key="1">
    <source>
        <dbReference type="EMBL" id="OHE94192.1"/>
    </source>
</evidence>
<dbReference type="InterPro" id="IPR009267">
    <property type="entry name" value="NTP_transf_6"/>
</dbReference>
<dbReference type="Pfam" id="PF06042">
    <property type="entry name" value="NTP_transf_6"/>
    <property type="match status" value="1"/>
</dbReference>
<dbReference type="GeneID" id="34563668"/>
<evidence type="ECO:0000313" key="2">
    <source>
        <dbReference type="Proteomes" id="UP000176998"/>
    </source>
</evidence>
<dbReference type="OrthoDB" id="3923682at2759"/>
<reference evidence="1 2" key="1">
    <citation type="submission" date="2016-09" db="EMBL/GenBank/DDBJ databases">
        <authorList>
            <person name="Capua I."/>
            <person name="De Benedictis P."/>
            <person name="Joannis T."/>
            <person name="Lombin L.H."/>
            <person name="Cattoli G."/>
        </authorList>
    </citation>
    <scope>NUCLEOTIDE SEQUENCE [LARGE SCALE GENOMIC DNA]</scope>
    <source>
        <strain evidence="1 2">IMI 309357</strain>
    </source>
</reference>
<gene>
    <name evidence="1" type="ORF">CORC01_10530</name>
</gene>